<evidence type="ECO:0000313" key="2">
    <source>
        <dbReference type="EMBL" id="KAL0572578.1"/>
    </source>
</evidence>
<feature type="compositionally biased region" description="Basic and acidic residues" evidence="1">
    <location>
        <begin position="375"/>
        <end position="393"/>
    </location>
</feature>
<name>A0ABR3FB83_9AGAR</name>
<feature type="compositionally biased region" description="Basic and acidic residues" evidence="1">
    <location>
        <begin position="74"/>
        <end position="83"/>
    </location>
</feature>
<gene>
    <name evidence="2" type="primary">RBT1_17</name>
    <name evidence="2" type="ORF">V5O48_009382</name>
</gene>
<keyword evidence="3" id="KW-1185">Reference proteome</keyword>
<proteinExistence type="predicted"/>
<sequence>MPSHRTFVGQRAEFLLSKAASYARARIQGTAKDEVAVIQRQFLNRWPVELPLNVERPQEELDAVNDDVAAPERPNPESLKDDLSPEEYQKALEEYSEYKVTLAKRKRQIEDRLKSDYDKASGSTIKVGAKKHPYTSLLLQLSEGKDAKSGKPRKNSAAQEWWTFNKALVDSRLQERKKNEKTGQHKVPKAWNEVLRDEFEKLPKDEQKSWALKATESHKTRMAEWVERMNAPPRRSQRTVRRAFSFCINRLGEFIKPILDGICERTGMVATLVVGGPEPQDGGRINSLAIHSGPLTSGTVGMDWGRSESQVWKQAIFPNLTAFLKKVFSMEECMSRAITANAEGAGEDDDESSAIDVVRWREDDERASDAQGKGKVKEGKDGESRKNEGPEKRKQGKANARSKKDEANVDEEGDDDDDDDDDGPDVPVTRSSPPRTRSRPDNAESTTPSPPVSDLSQIPPSVTKTPSRDAAPSPKNSSFAIPSLPPSTPNGAGSPIPEWSGASPVPQHESPPSRRPSSPSPMPTRSPSPFAVPVNAEREAGRGSRKGKAARPVATKRKAEAMKESGVEVDKASKKQRVDNEPAPNSFPELPEGVGNGRDDFYASQALALFRQEDVQQLENWVKVVRKWFIFEERGGFEGTGKKLGTRGRPVWIAEWVQRGRNPTYLPERHNPCEVVKEWWGWWQSLQPKWRQFDEKNRPRASYPEAGSWEALTVRGSNGLTNVMAGLVFAAYRLANAPSGSTGRAKQNREDARKDLQLALNDVSLVLDCLLAFD</sequence>
<feature type="compositionally biased region" description="Basic and acidic residues" evidence="1">
    <location>
        <begin position="557"/>
        <end position="580"/>
    </location>
</feature>
<organism evidence="2 3">
    <name type="scientific">Marasmius crinis-equi</name>
    <dbReference type="NCBI Taxonomy" id="585013"/>
    <lineage>
        <taxon>Eukaryota</taxon>
        <taxon>Fungi</taxon>
        <taxon>Dikarya</taxon>
        <taxon>Basidiomycota</taxon>
        <taxon>Agaricomycotina</taxon>
        <taxon>Agaricomycetes</taxon>
        <taxon>Agaricomycetidae</taxon>
        <taxon>Agaricales</taxon>
        <taxon>Marasmiineae</taxon>
        <taxon>Marasmiaceae</taxon>
        <taxon>Marasmius</taxon>
    </lineage>
</organism>
<reference evidence="2 3" key="1">
    <citation type="submission" date="2024-02" db="EMBL/GenBank/DDBJ databases">
        <title>A draft genome for the cacao thread blight pathogen Marasmius crinis-equi.</title>
        <authorList>
            <person name="Cohen S.P."/>
            <person name="Baruah I.K."/>
            <person name="Amoako-Attah I."/>
            <person name="Bukari Y."/>
            <person name="Meinhardt L.W."/>
            <person name="Bailey B.A."/>
        </authorList>
    </citation>
    <scope>NUCLEOTIDE SEQUENCE [LARGE SCALE GENOMIC DNA]</scope>
    <source>
        <strain evidence="2 3">GH-76</strain>
    </source>
</reference>
<dbReference type="EMBL" id="JBAHYK010000612">
    <property type="protein sequence ID" value="KAL0572578.1"/>
    <property type="molecule type" value="Genomic_DNA"/>
</dbReference>
<feature type="region of interest" description="Disordered" evidence="1">
    <location>
        <begin position="360"/>
        <end position="595"/>
    </location>
</feature>
<evidence type="ECO:0000313" key="3">
    <source>
        <dbReference type="Proteomes" id="UP001465976"/>
    </source>
</evidence>
<feature type="region of interest" description="Disordered" evidence="1">
    <location>
        <begin position="62"/>
        <end position="83"/>
    </location>
</feature>
<accession>A0ABR3FB83</accession>
<dbReference type="Proteomes" id="UP001465976">
    <property type="component" value="Unassembled WGS sequence"/>
</dbReference>
<protein>
    <submittedName>
        <fullName evidence="2">SERTA domain-containing protein 3</fullName>
    </submittedName>
</protein>
<feature type="compositionally biased region" description="Polar residues" evidence="1">
    <location>
        <begin position="454"/>
        <end position="465"/>
    </location>
</feature>
<comment type="caution">
    <text evidence="2">The sequence shown here is derived from an EMBL/GenBank/DDBJ whole genome shotgun (WGS) entry which is preliminary data.</text>
</comment>
<feature type="compositionally biased region" description="Low complexity" evidence="1">
    <location>
        <begin position="425"/>
        <end position="435"/>
    </location>
</feature>
<feature type="compositionally biased region" description="Acidic residues" evidence="1">
    <location>
        <begin position="408"/>
        <end position="424"/>
    </location>
</feature>
<evidence type="ECO:0000256" key="1">
    <source>
        <dbReference type="SAM" id="MobiDB-lite"/>
    </source>
</evidence>